<dbReference type="Proteomes" id="UP000085678">
    <property type="component" value="Unplaced"/>
</dbReference>
<dbReference type="InParanoid" id="A0A2R2MNW9"/>
<dbReference type="AlphaFoldDB" id="A0A2R2MNW9"/>
<dbReference type="PANTHER" id="PTHR11908:SF132">
    <property type="entry name" value="ALDEHYDE OXIDASE 1-RELATED"/>
    <property type="match status" value="1"/>
</dbReference>
<dbReference type="GO" id="GO:0005506">
    <property type="term" value="F:iron ion binding"/>
    <property type="evidence" value="ECO:0007669"/>
    <property type="project" value="InterPro"/>
</dbReference>
<evidence type="ECO:0000259" key="2">
    <source>
        <dbReference type="Pfam" id="PF20256"/>
    </source>
</evidence>
<organism evidence="3 4">
    <name type="scientific">Lingula anatina</name>
    <name type="common">Brachiopod</name>
    <name type="synonym">Lingula unguis</name>
    <dbReference type="NCBI Taxonomy" id="7574"/>
    <lineage>
        <taxon>Eukaryota</taxon>
        <taxon>Metazoa</taxon>
        <taxon>Spiralia</taxon>
        <taxon>Lophotrochozoa</taxon>
        <taxon>Brachiopoda</taxon>
        <taxon>Linguliformea</taxon>
        <taxon>Lingulata</taxon>
        <taxon>Lingulida</taxon>
        <taxon>Linguloidea</taxon>
        <taxon>Lingulidae</taxon>
        <taxon>Lingula</taxon>
    </lineage>
</organism>
<name>A0A2R2MNW9_LINAN</name>
<dbReference type="InterPro" id="IPR046867">
    <property type="entry name" value="AldOxase/xan_DH_MoCoBD2"/>
</dbReference>
<dbReference type="RefSeq" id="XP_023931920.1">
    <property type="nucleotide sequence ID" value="XM_024076152.1"/>
</dbReference>
<evidence type="ECO:0000313" key="4">
    <source>
        <dbReference type="RefSeq" id="XP_023931920.1"/>
    </source>
</evidence>
<keyword evidence="3" id="KW-1185">Reference proteome</keyword>
<dbReference type="SUPFAM" id="SSF56003">
    <property type="entry name" value="Molybdenum cofactor-binding domain"/>
    <property type="match status" value="1"/>
</dbReference>
<sequence length="115" mass="12959">MCMLCKIKTQKKTIYYSVAPRGSGPDYFVYAAACSEVELDVLTGETVALRTDILYDCGKSLSPEIDIGQIEGSFVMGLGYWMTEKTRFNLETGRNITHGTWEYKVPLAKDIPRDF</sequence>
<dbReference type="Gene3D" id="3.30.365.10">
    <property type="entry name" value="Aldehyde oxidase/xanthine dehydrogenase, molybdopterin binding domain"/>
    <property type="match status" value="1"/>
</dbReference>
<dbReference type="STRING" id="7574.A0A2R2MNW9"/>
<dbReference type="InterPro" id="IPR037165">
    <property type="entry name" value="AldOxase/xan_DH_Mopterin-bd_sf"/>
</dbReference>
<dbReference type="PANTHER" id="PTHR11908">
    <property type="entry name" value="XANTHINE DEHYDROGENASE"/>
    <property type="match status" value="1"/>
</dbReference>
<dbReference type="GO" id="GO:0016491">
    <property type="term" value="F:oxidoreductase activity"/>
    <property type="evidence" value="ECO:0007669"/>
    <property type="project" value="InterPro"/>
</dbReference>
<accession>A0A2R2MNW9</accession>
<protein>
    <submittedName>
        <fullName evidence="4">Indole-3-acetaldehyde oxidase-like</fullName>
    </submittedName>
</protein>
<proteinExistence type="predicted"/>
<dbReference type="Pfam" id="PF20256">
    <property type="entry name" value="MoCoBD_2"/>
    <property type="match status" value="1"/>
</dbReference>
<dbReference type="GeneID" id="112042143"/>
<feature type="non-terminal residue" evidence="4">
    <location>
        <position position="115"/>
    </location>
</feature>
<keyword evidence="1" id="KW-0500">Molybdenum</keyword>
<feature type="domain" description="Aldehyde oxidase/xanthine dehydrogenase second molybdopterin binding" evidence="2">
    <location>
        <begin position="20"/>
        <end position="112"/>
    </location>
</feature>
<dbReference type="OrthoDB" id="8300278at2759"/>
<gene>
    <name evidence="4" type="primary">LOC112042143</name>
</gene>
<reference evidence="4" key="1">
    <citation type="submission" date="2025-08" db="UniProtKB">
        <authorList>
            <consortium name="RefSeq"/>
        </authorList>
    </citation>
    <scope>IDENTIFICATION</scope>
    <source>
        <tissue evidence="4">Gonads</tissue>
    </source>
</reference>
<dbReference type="KEGG" id="lak:112042143"/>
<evidence type="ECO:0000313" key="3">
    <source>
        <dbReference type="Proteomes" id="UP000085678"/>
    </source>
</evidence>
<dbReference type="InterPro" id="IPR016208">
    <property type="entry name" value="Ald_Oxase/xanthine_DH-like"/>
</dbReference>
<evidence type="ECO:0000256" key="1">
    <source>
        <dbReference type="ARBA" id="ARBA00022505"/>
    </source>
</evidence>